<comment type="caution">
    <text evidence="2">The sequence shown here is derived from an EMBL/GenBank/DDBJ whole genome shotgun (WGS) entry which is preliminary data.</text>
</comment>
<evidence type="ECO:0000313" key="3">
    <source>
        <dbReference type="Proteomes" id="UP001152622"/>
    </source>
</evidence>
<evidence type="ECO:0000313" key="2">
    <source>
        <dbReference type="EMBL" id="KAJ8365893.1"/>
    </source>
</evidence>
<accession>A0A9Q1FTP7</accession>
<proteinExistence type="predicted"/>
<name>A0A9Q1FTP7_SYNKA</name>
<gene>
    <name evidence="2" type="ORF">SKAU_G00147240</name>
</gene>
<protein>
    <submittedName>
        <fullName evidence="2">Uncharacterized protein</fullName>
    </submittedName>
</protein>
<feature type="region of interest" description="Disordered" evidence="1">
    <location>
        <begin position="20"/>
        <end position="61"/>
    </location>
</feature>
<evidence type="ECO:0000256" key="1">
    <source>
        <dbReference type="SAM" id="MobiDB-lite"/>
    </source>
</evidence>
<organism evidence="2 3">
    <name type="scientific">Synaphobranchus kaupii</name>
    <name type="common">Kaup's arrowtooth eel</name>
    <dbReference type="NCBI Taxonomy" id="118154"/>
    <lineage>
        <taxon>Eukaryota</taxon>
        <taxon>Metazoa</taxon>
        <taxon>Chordata</taxon>
        <taxon>Craniata</taxon>
        <taxon>Vertebrata</taxon>
        <taxon>Euteleostomi</taxon>
        <taxon>Actinopterygii</taxon>
        <taxon>Neopterygii</taxon>
        <taxon>Teleostei</taxon>
        <taxon>Anguilliformes</taxon>
        <taxon>Synaphobranchidae</taxon>
        <taxon>Synaphobranchus</taxon>
    </lineage>
</organism>
<sequence>MHWCSKELYGGLWSSPMEVFTPGAERGTTTREGPLTSTDVSAQGPGLHTSRRDSSTAVGTIDRNRGSSVSAFLSLGSSGWEPAALLQYAIVGPPSVDWKSPKRIKVRRTM</sequence>
<reference evidence="2" key="1">
    <citation type="journal article" date="2023" name="Science">
        <title>Genome structures resolve the early diversification of teleost fishes.</title>
        <authorList>
            <person name="Parey E."/>
            <person name="Louis A."/>
            <person name="Montfort J."/>
            <person name="Bouchez O."/>
            <person name="Roques C."/>
            <person name="Iampietro C."/>
            <person name="Lluch J."/>
            <person name="Castinel A."/>
            <person name="Donnadieu C."/>
            <person name="Desvignes T."/>
            <person name="Floi Bucao C."/>
            <person name="Jouanno E."/>
            <person name="Wen M."/>
            <person name="Mejri S."/>
            <person name="Dirks R."/>
            <person name="Jansen H."/>
            <person name="Henkel C."/>
            <person name="Chen W.J."/>
            <person name="Zahm M."/>
            <person name="Cabau C."/>
            <person name="Klopp C."/>
            <person name="Thompson A.W."/>
            <person name="Robinson-Rechavi M."/>
            <person name="Braasch I."/>
            <person name="Lecointre G."/>
            <person name="Bobe J."/>
            <person name="Postlethwait J.H."/>
            <person name="Berthelot C."/>
            <person name="Roest Crollius H."/>
            <person name="Guiguen Y."/>
        </authorList>
    </citation>
    <scope>NUCLEOTIDE SEQUENCE</scope>
    <source>
        <strain evidence="2">WJC10195</strain>
    </source>
</reference>
<keyword evidence="3" id="KW-1185">Reference proteome</keyword>
<dbReference type="AlphaFoldDB" id="A0A9Q1FTP7"/>
<dbReference type="Proteomes" id="UP001152622">
    <property type="component" value="Chromosome 4"/>
</dbReference>
<dbReference type="EMBL" id="JAINUF010000004">
    <property type="protein sequence ID" value="KAJ8365893.1"/>
    <property type="molecule type" value="Genomic_DNA"/>
</dbReference>